<gene>
    <name evidence="1" type="ORF">OCS_00941</name>
</gene>
<dbReference type="PANTHER" id="PTHR34587">
    <property type="entry name" value="VWFA DOMAIN-CONTAINING PROTEIN"/>
    <property type="match status" value="1"/>
</dbReference>
<evidence type="ECO:0000313" key="2">
    <source>
        <dbReference type="Proteomes" id="UP000019374"/>
    </source>
</evidence>
<organism evidence="1 2">
    <name type="scientific">Ophiocordyceps sinensis (strain Co18 / CGMCC 3.14243)</name>
    <name type="common">Yarsagumba caterpillar fungus</name>
    <name type="synonym">Hirsutella sinensis</name>
    <dbReference type="NCBI Taxonomy" id="911162"/>
    <lineage>
        <taxon>Eukaryota</taxon>
        <taxon>Fungi</taxon>
        <taxon>Dikarya</taxon>
        <taxon>Ascomycota</taxon>
        <taxon>Pezizomycotina</taxon>
        <taxon>Sordariomycetes</taxon>
        <taxon>Hypocreomycetidae</taxon>
        <taxon>Hypocreales</taxon>
        <taxon>Ophiocordycipitaceae</taxon>
        <taxon>Ophiocordyceps</taxon>
    </lineage>
</organism>
<dbReference type="eggNOG" id="ENOG502QU23">
    <property type="taxonomic scope" value="Eukaryota"/>
</dbReference>
<keyword evidence="1" id="KW-0689">Ribosomal protein</keyword>
<dbReference type="GO" id="GO:0005840">
    <property type="term" value="C:ribosome"/>
    <property type="evidence" value="ECO:0007669"/>
    <property type="project" value="UniProtKB-KW"/>
</dbReference>
<proteinExistence type="predicted"/>
<keyword evidence="1" id="KW-0687">Ribonucleoprotein</keyword>
<dbReference type="AlphaFoldDB" id="T5AD23"/>
<dbReference type="Proteomes" id="UP000019374">
    <property type="component" value="Unassembled WGS sequence"/>
</dbReference>
<accession>T5AD23</accession>
<dbReference type="InterPro" id="IPR053216">
    <property type="entry name" value="Appressorial_penetr-assoc"/>
</dbReference>
<name>T5AD23_OPHSC</name>
<reference evidence="1 2" key="1">
    <citation type="journal article" date="2013" name="Chin. Sci. Bull.">
        <title>Genome survey uncovers the secrets of sex and lifestyle in caterpillar fungus.</title>
        <authorList>
            <person name="Hu X."/>
            <person name="Zhang Y."/>
            <person name="Xiao G."/>
            <person name="Zheng P."/>
            <person name="Xia Y."/>
            <person name="Zhang X."/>
            <person name="St Leger R.J."/>
            <person name="Liu X."/>
            <person name="Wang C."/>
        </authorList>
    </citation>
    <scope>NUCLEOTIDE SEQUENCE [LARGE SCALE GENOMIC DNA]</scope>
    <source>
        <strain evidence="2">Co18 / CGMCC 3.14243</strain>
        <tissue evidence="1">Fruit-body</tissue>
    </source>
</reference>
<dbReference type="HOGENOM" id="CLU_029378_3_1_1"/>
<dbReference type="EMBL" id="KE652216">
    <property type="protein sequence ID" value="EQL03365.1"/>
    <property type="molecule type" value="Genomic_DNA"/>
</dbReference>
<dbReference type="OrthoDB" id="2336871at2759"/>
<evidence type="ECO:0000313" key="1">
    <source>
        <dbReference type="EMBL" id="EQL03365.1"/>
    </source>
</evidence>
<protein>
    <submittedName>
        <fullName evidence="1">Ribosomal protein s17</fullName>
    </submittedName>
</protein>
<sequence length="233" mass="24875">MRRNIVSLVFSIGPVVSADPRCLEKSIIQAASQQDGNSPAGAFAISDTDANNFINFCARPNTNLTKGQQAPEGSCNPIPMGMIPTAERMVSAIITSPQNGQRIPAGQNITIAARVTNLDTGKFTNPKTTYYTAPQKLNDQGIIIGHLHFTCQDIGPDLNPQQAPNANKMVVFKDVLTQADATGLASAEIGDNELPPGNYRCCTIVSAANHQPVLMPLGLRGGQDDCVRFSRVK</sequence>
<dbReference type="PANTHER" id="PTHR34587:SF2">
    <property type="entry name" value="G-PROTEIN COUPLED RECEPTORS FAMILY 1 PROFILE DOMAIN-CONTAINING PROTEIN"/>
    <property type="match status" value="1"/>
</dbReference>